<feature type="transmembrane region" description="Helical" evidence="13">
    <location>
        <begin position="175"/>
        <end position="197"/>
    </location>
</feature>
<evidence type="ECO:0000256" key="11">
    <source>
        <dbReference type="SAM" id="Coils"/>
    </source>
</evidence>
<gene>
    <name evidence="16" type="ORF">C8D72_2952</name>
</gene>
<dbReference type="InterPro" id="IPR036890">
    <property type="entry name" value="HATPase_C_sf"/>
</dbReference>
<comment type="caution">
    <text evidence="16">The sequence shown here is derived from an EMBL/GenBank/DDBJ whole genome shotgun (WGS) entry which is preliminary data.</text>
</comment>
<dbReference type="EC" id="2.7.13.3" evidence="3"/>
<feature type="domain" description="HAMP" evidence="15">
    <location>
        <begin position="194"/>
        <end position="246"/>
    </location>
</feature>
<feature type="transmembrane region" description="Helical" evidence="13">
    <location>
        <begin position="21"/>
        <end position="41"/>
    </location>
</feature>
<evidence type="ECO:0000313" key="17">
    <source>
        <dbReference type="Proteomes" id="UP000256334"/>
    </source>
</evidence>
<evidence type="ECO:0000256" key="10">
    <source>
        <dbReference type="ARBA" id="ARBA00023136"/>
    </source>
</evidence>
<comment type="subcellular location">
    <subcellularLocation>
        <location evidence="2">Membrane</location>
    </subcellularLocation>
</comment>
<dbReference type="PROSITE" id="PS50109">
    <property type="entry name" value="HIS_KIN"/>
    <property type="match status" value="1"/>
</dbReference>
<dbReference type="InterPro" id="IPR050428">
    <property type="entry name" value="TCS_sensor_his_kinase"/>
</dbReference>
<dbReference type="SMART" id="SM00387">
    <property type="entry name" value="HATPase_c"/>
    <property type="match status" value="1"/>
</dbReference>
<dbReference type="InterPro" id="IPR005467">
    <property type="entry name" value="His_kinase_dom"/>
</dbReference>
<evidence type="ECO:0000256" key="2">
    <source>
        <dbReference type="ARBA" id="ARBA00004370"/>
    </source>
</evidence>
<evidence type="ECO:0000259" key="14">
    <source>
        <dbReference type="PROSITE" id="PS50109"/>
    </source>
</evidence>
<evidence type="ECO:0000256" key="3">
    <source>
        <dbReference type="ARBA" id="ARBA00012438"/>
    </source>
</evidence>
<dbReference type="EMBL" id="QRDJ01000009">
    <property type="protein sequence ID" value="REC93605.1"/>
    <property type="molecule type" value="Genomic_DNA"/>
</dbReference>
<evidence type="ECO:0000256" key="1">
    <source>
        <dbReference type="ARBA" id="ARBA00000085"/>
    </source>
</evidence>
<dbReference type="PROSITE" id="PS50885">
    <property type="entry name" value="HAMP"/>
    <property type="match status" value="1"/>
</dbReference>
<evidence type="ECO:0000256" key="4">
    <source>
        <dbReference type="ARBA" id="ARBA00022553"/>
    </source>
</evidence>
<dbReference type="GO" id="GO:0005886">
    <property type="term" value="C:plasma membrane"/>
    <property type="evidence" value="ECO:0007669"/>
    <property type="project" value="TreeGrafter"/>
</dbReference>
<evidence type="ECO:0000256" key="9">
    <source>
        <dbReference type="ARBA" id="ARBA00023012"/>
    </source>
</evidence>
<dbReference type="Gene3D" id="3.30.565.10">
    <property type="entry name" value="Histidine kinase-like ATPase, C-terminal domain"/>
    <property type="match status" value="1"/>
</dbReference>
<dbReference type="Pfam" id="PF08521">
    <property type="entry name" value="2CSK_N"/>
    <property type="match status" value="1"/>
</dbReference>
<keyword evidence="9" id="KW-0902">Two-component regulatory system</keyword>
<evidence type="ECO:0000256" key="8">
    <source>
        <dbReference type="ARBA" id="ARBA00022989"/>
    </source>
</evidence>
<dbReference type="GO" id="GO:0000155">
    <property type="term" value="F:phosphorelay sensor kinase activity"/>
    <property type="evidence" value="ECO:0007669"/>
    <property type="project" value="InterPro"/>
</dbReference>
<dbReference type="Gene3D" id="1.10.287.130">
    <property type="match status" value="1"/>
</dbReference>
<evidence type="ECO:0000256" key="7">
    <source>
        <dbReference type="ARBA" id="ARBA00022777"/>
    </source>
</evidence>
<dbReference type="SUPFAM" id="SSF47384">
    <property type="entry name" value="Homodimeric domain of signal transducing histidine kinase"/>
    <property type="match status" value="1"/>
</dbReference>
<feature type="coiled-coil region" evidence="11">
    <location>
        <begin position="279"/>
        <end position="306"/>
    </location>
</feature>
<dbReference type="InterPro" id="IPR013727">
    <property type="entry name" value="2CSK_N"/>
</dbReference>
<dbReference type="Pfam" id="PF02518">
    <property type="entry name" value="HATPase_c"/>
    <property type="match status" value="1"/>
</dbReference>
<dbReference type="InterPro" id="IPR003661">
    <property type="entry name" value="HisK_dim/P_dom"/>
</dbReference>
<dbReference type="InterPro" id="IPR036097">
    <property type="entry name" value="HisK_dim/P_sf"/>
</dbReference>
<dbReference type="InterPro" id="IPR004358">
    <property type="entry name" value="Sig_transdc_His_kin-like_C"/>
</dbReference>
<dbReference type="RefSeq" id="WP_115855187.1">
    <property type="nucleotide sequence ID" value="NZ_QRDJ01000009.1"/>
</dbReference>
<keyword evidence="4" id="KW-0597">Phosphoprotein</keyword>
<sequence>MKASLSPRSLRGRLTRRIGAALLLLIGIGVGGAWLDAWRVASSAYDRPLLIAARVLGESLTVREGQLQARISRAVLDPFSLDSGGSAFYQVITPEQGSIAGFDDLPAPPASSEMTSRYPSLARFYDATYGGRDVRVVSLLVPVSQPGYQGMVEVRVAEHRDIHAQLMRELLADSLMRLTLFAIGAFLLFMLAIDAALRPLRRITDMVASRSPDNLEPLPTDNVQREVRGLIDAINHLTERLDDTLRAQRTFVADAAHELRTPLFALRARLELGTQTQETDALRETLESAQRDLEALTLLANRLLSLARVENDIRRREFAPLDLTDTARDFCMSMVSLAWQRGLTLALEAPQPVSVHADSALINELLAILIGNAQAYTPAGGHITVRVLTGAVIEVEDDGPGIPEAERERVFERFYRARREAPPTEEADRAISGTGLGLAIARQICTALGASISLHEAPDGGTLARVTFAPTPPGSLLDRGRSTKAQ</sequence>
<evidence type="ECO:0000256" key="13">
    <source>
        <dbReference type="SAM" id="Phobius"/>
    </source>
</evidence>
<feature type="region of interest" description="Disordered" evidence="12">
    <location>
        <begin position="464"/>
        <end position="486"/>
    </location>
</feature>
<proteinExistence type="predicted"/>
<keyword evidence="6 13" id="KW-0812">Transmembrane</keyword>
<dbReference type="InterPro" id="IPR003660">
    <property type="entry name" value="HAMP_dom"/>
</dbReference>
<dbReference type="CDD" id="cd00082">
    <property type="entry name" value="HisKA"/>
    <property type="match status" value="1"/>
</dbReference>
<keyword evidence="5" id="KW-0808">Transferase</keyword>
<protein>
    <recommendedName>
        <fullName evidence="3">histidine kinase</fullName>
        <ecNumber evidence="3">2.7.13.3</ecNumber>
    </recommendedName>
</protein>
<comment type="catalytic activity">
    <reaction evidence="1">
        <text>ATP + protein L-histidine = ADP + protein N-phospho-L-histidine.</text>
        <dbReference type="EC" id="2.7.13.3"/>
    </reaction>
</comment>
<evidence type="ECO:0000256" key="12">
    <source>
        <dbReference type="SAM" id="MobiDB-lite"/>
    </source>
</evidence>
<evidence type="ECO:0000256" key="6">
    <source>
        <dbReference type="ARBA" id="ARBA00022692"/>
    </source>
</evidence>
<dbReference type="PRINTS" id="PR00344">
    <property type="entry name" value="BCTRLSENSOR"/>
</dbReference>
<organism evidence="16 17">
    <name type="scientific">Kushneria indalinina DSM 14324</name>
    <dbReference type="NCBI Taxonomy" id="1122140"/>
    <lineage>
        <taxon>Bacteria</taxon>
        <taxon>Pseudomonadati</taxon>
        <taxon>Pseudomonadota</taxon>
        <taxon>Gammaproteobacteria</taxon>
        <taxon>Oceanospirillales</taxon>
        <taxon>Halomonadaceae</taxon>
        <taxon>Kushneria</taxon>
    </lineage>
</organism>
<dbReference type="PANTHER" id="PTHR45436">
    <property type="entry name" value="SENSOR HISTIDINE KINASE YKOH"/>
    <property type="match status" value="1"/>
</dbReference>
<dbReference type="Proteomes" id="UP000256334">
    <property type="component" value="Unassembled WGS sequence"/>
</dbReference>
<feature type="domain" description="Histidine kinase" evidence="14">
    <location>
        <begin position="254"/>
        <end position="472"/>
    </location>
</feature>
<name>A0A3D9DSH3_9GAMM</name>
<dbReference type="InterPro" id="IPR003594">
    <property type="entry name" value="HATPase_dom"/>
</dbReference>
<dbReference type="AlphaFoldDB" id="A0A3D9DSH3"/>
<evidence type="ECO:0000256" key="5">
    <source>
        <dbReference type="ARBA" id="ARBA00022679"/>
    </source>
</evidence>
<dbReference type="SMART" id="SM00388">
    <property type="entry name" value="HisKA"/>
    <property type="match status" value="1"/>
</dbReference>
<keyword evidence="8 13" id="KW-1133">Transmembrane helix</keyword>
<keyword evidence="10 13" id="KW-0472">Membrane</keyword>
<reference evidence="16 17" key="1">
    <citation type="submission" date="2018-07" db="EMBL/GenBank/DDBJ databases">
        <title>Genomic Encyclopedia of Type Strains, Phase IV (KMG-IV): sequencing the most valuable type-strain genomes for metagenomic binning, comparative biology and taxonomic classification.</title>
        <authorList>
            <person name="Goeker M."/>
        </authorList>
    </citation>
    <scope>NUCLEOTIDE SEQUENCE [LARGE SCALE GENOMIC DNA]</scope>
    <source>
        <strain evidence="16 17">DSM 14324</strain>
    </source>
</reference>
<evidence type="ECO:0000313" key="16">
    <source>
        <dbReference type="EMBL" id="REC93605.1"/>
    </source>
</evidence>
<dbReference type="PANTHER" id="PTHR45436:SF1">
    <property type="entry name" value="SENSOR PROTEIN QSEC"/>
    <property type="match status" value="1"/>
</dbReference>
<keyword evidence="11" id="KW-0175">Coiled coil</keyword>
<dbReference type="SUPFAM" id="SSF55874">
    <property type="entry name" value="ATPase domain of HSP90 chaperone/DNA topoisomerase II/histidine kinase"/>
    <property type="match status" value="1"/>
</dbReference>
<evidence type="ECO:0000259" key="15">
    <source>
        <dbReference type="PROSITE" id="PS50885"/>
    </source>
</evidence>
<dbReference type="CDD" id="cd00075">
    <property type="entry name" value="HATPase"/>
    <property type="match status" value="1"/>
</dbReference>
<keyword evidence="17" id="KW-1185">Reference proteome</keyword>
<dbReference type="Pfam" id="PF00512">
    <property type="entry name" value="HisKA"/>
    <property type="match status" value="1"/>
</dbReference>
<accession>A0A3D9DSH3</accession>
<dbReference type="OrthoDB" id="9809766at2"/>
<keyword evidence="7 16" id="KW-0418">Kinase</keyword>